<evidence type="ECO:0008006" key="3">
    <source>
        <dbReference type="Google" id="ProtNLM"/>
    </source>
</evidence>
<dbReference type="EMBL" id="BSOB01000046">
    <property type="protein sequence ID" value="GLQ94413.1"/>
    <property type="molecule type" value="Genomic_DNA"/>
</dbReference>
<name>A0ABQ5XS48_9GAMM</name>
<keyword evidence="2" id="KW-1185">Reference proteome</keyword>
<comment type="caution">
    <text evidence="1">The sequence shown here is derived from an EMBL/GenBank/DDBJ whole genome shotgun (WGS) entry which is preliminary data.</text>
</comment>
<reference evidence="2" key="1">
    <citation type="journal article" date="2019" name="Int. J. Syst. Evol. Microbiol.">
        <title>The Global Catalogue of Microorganisms (GCM) 10K type strain sequencing project: providing services to taxonomists for standard genome sequencing and annotation.</title>
        <authorList>
            <consortium name="The Broad Institute Genomics Platform"/>
            <consortium name="The Broad Institute Genome Sequencing Center for Infectious Disease"/>
            <person name="Wu L."/>
            <person name="Ma J."/>
        </authorList>
    </citation>
    <scope>NUCLEOTIDE SEQUENCE [LARGE SCALE GENOMIC DNA]</scope>
    <source>
        <strain evidence="2">NBRC 111980</strain>
    </source>
</reference>
<accession>A0ABQ5XS48</accession>
<sequence length="175" mass="19537">MNRTGALIGNAVRIFTAAIGVWATSFAAFGEPPPSGAVATVTQLYHDYAWQVVIEEPTNVGIDLFDQPAEVLSRYFDQHMVELIVRDRQCRDRTHEVCRLDYAPIWDSQDPGARDMKIRATPDPSKVAVDFIYQGDSSRMHITYVLSKTREGWRIADIQGSTGSLSKVLESALHP</sequence>
<dbReference type="RefSeq" id="WP_284322113.1">
    <property type="nucleotide sequence ID" value="NZ_BSOB01000046.1"/>
</dbReference>
<organism evidence="1 2">
    <name type="scientific">Dyella acidisoli</name>
    <dbReference type="NCBI Taxonomy" id="1867834"/>
    <lineage>
        <taxon>Bacteria</taxon>
        <taxon>Pseudomonadati</taxon>
        <taxon>Pseudomonadota</taxon>
        <taxon>Gammaproteobacteria</taxon>
        <taxon>Lysobacterales</taxon>
        <taxon>Rhodanobacteraceae</taxon>
        <taxon>Dyella</taxon>
    </lineage>
</organism>
<evidence type="ECO:0000313" key="2">
    <source>
        <dbReference type="Proteomes" id="UP001156670"/>
    </source>
</evidence>
<dbReference type="Gene3D" id="3.10.450.50">
    <property type="match status" value="1"/>
</dbReference>
<dbReference type="Proteomes" id="UP001156670">
    <property type="component" value="Unassembled WGS sequence"/>
</dbReference>
<proteinExistence type="predicted"/>
<gene>
    <name evidence="1" type="ORF">GCM10007901_33650</name>
</gene>
<evidence type="ECO:0000313" key="1">
    <source>
        <dbReference type="EMBL" id="GLQ94413.1"/>
    </source>
</evidence>
<protein>
    <recommendedName>
        <fullName evidence="3">DUF3828 domain-containing protein</fullName>
    </recommendedName>
</protein>